<keyword evidence="2" id="KW-0479">Metal-binding</keyword>
<keyword evidence="10" id="KW-1185">Reference proteome</keyword>
<evidence type="ECO:0000256" key="2">
    <source>
        <dbReference type="ARBA" id="ARBA00022723"/>
    </source>
</evidence>
<feature type="transmembrane region" description="Helical" evidence="6">
    <location>
        <begin position="197"/>
        <end position="218"/>
    </location>
</feature>
<dbReference type="GO" id="GO:0006825">
    <property type="term" value="P:copper ion transport"/>
    <property type="evidence" value="ECO:0007669"/>
    <property type="project" value="InterPro"/>
</dbReference>
<dbReference type="RefSeq" id="WP_110098067.1">
    <property type="nucleotide sequence ID" value="NZ_CP122561.1"/>
</dbReference>
<keyword evidence="6" id="KW-0812">Transmembrane</keyword>
<keyword evidence="3 7" id="KW-0732">Signal</keyword>
<dbReference type="SUPFAM" id="SSF81296">
    <property type="entry name" value="E set domains"/>
    <property type="match status" value="1"/>
</dbReference>
<evidence type="ECO:0000256" key="6">
    <source>
        <dbReference type="SAM" id="Phobius"/>
    </source>
</evidence>
<evidence type="ECO:0000256" key="3">
    <source>
        <dbReference type="ARBA" id="ARBA00022729"/>
    </source>
</evidence>
<dbReference type="GO" id="GO:0005507">
    <property type="term" value="F:copper ion binding"/>
    <property type="evidence" value="ECO:0007669"/>
    <property type="project" value="InterPro"/>
</dbReference>
<feature type="domain" description="CopC" evidence="8">
    <location>
        <begin position="42"/>
        <end position="137"/>
    </location>
</feature>
<evidence type="ECO:0000256" key="7">
    <source>
        <dbReference type="SAM" id="SignalP"/>
    </source>
</evidence>
<dbReference type="AlphaFoldDB" id="A0AAJ6DBT0"/>
<feature type="region of interest" description="Disordered" evidence="5">
    <location>
        <begin position="132"/>
        <end position="187"/>
    </location>
</feature>
<dbReference type="InterPro" id="IPR032694">
    <property type="entry name" value="CopC/D"/>
</dbReference>
<dbReference type="InterPro" id="IPR014756">
    <property type="entry name" value="Ig_E-set"/>
</dbReference>
<keyword evidence="4" id="KW-0186">Copper</keyword>
<reference evidence="9 10" key="1">
    <citation type="submission" date="2023-03" db="EMBL/GenBank/DDBJ databases">
        <title>Complete genome sequences of several Auritidibacter ignavus strains isolated from ear infections.</title>
        <authorList>
            <person name="Baehr T."/>
            <person name="Baumhoegger A.M."/>
        </authorList>
    </citation>
    <scope>NUCLEOTIDE SEQUENCE [LARGE SCALE GENOMIC DNA]</scope>
    <source>
        <strain evidence="9 10">BABAE-6</strain>
    </source>
</reference>
<feature type="signal peptide" evidence="7">
    <location>
        <begin position="1"/>
        <end position="41"/>
    </location>
</feature>
<organism evidence="9 10">
    <name type="scientific">Auritidibacter ignavus</name>
    <dbReference type="NCBI Taxonomy" id="678932"/>
    <lineage>
        <taxon>Bacteria</taxon>
        <taxon>Bacillati</taxon>
        <taxon>Actinomycetota</taxon>
        <taxon>Actinomycetes</taxon>
        <taxon>Micrococcales</taxon>
        <taxon>Micrococcaceae</taxon>
        <taxon>Auritidibacter</taxon>
    </lineage>
</organism>
<dbReference type="GO" id="GO:0046688">
    <property type="term" value="P:response to copper ion"/>
    <property type="evidence" value="ECO:0007669"/>
    <property type="project" value="InterPro"/>
</dbReference>
<evidence type="ECO:0000313" key="9">
    <source>
        <dbReference type="EMBL" id="WGH92955.1"/>
    </source>
</evidence>
<comment type="subcellular location">
    <subcellularLocation>
        <location evidence="1">Cell envelope</location>
    </subcellularLocation>
</comment>
<evidence type="ECO:0000256" key="5">
    <source>
        <dbReference type="SAM" id="MobiDB-lite"/>
    </source>
</evidence>
<protein>
    <submittedName>
        <fullName evidence="9">Copper resistance protein CopC</fullName>
    </submittedName>
</protein>
<dbReference type="PANTHER" id="PTHR34820:SF4">
    <property type="entry name" value="INNER MEMBRANE PROTEIN YEBZ"/>
    <property type="match status" value="1"/>
</dbReference>
<dbReference type="GeneID" id="83695810"/>
<gene>
    <name evidence="9" type="ORF">QDX21_11760</name>
</gene>
<evidence type="ECO:0000259" key="8">
    <source>
        <dbReference type="Pfam" id="PF04234"/>
    </source>
</evidence>
<evidence type="ECO:0000256" key="4">
    <source>
        <dbReference type="ARBA" id="ARBA00023008"/>
    </source>
</evidence>
<dbReference type="Pfam" id="PF04234">
    <property type="entry name" value="CopC"/>
    <property type="match status" value="1"/>
</dbReference>
<keyword evidence="6" id="KW-0472">Membrane</keyword>
<accession>A0AAJ6DBT0</accession>
<feature type="chain" id="PRO_5042591671" evidence="7">
    <location>
        <begin position="42"/>
        <end position="232"/>
    </location>
</feature>
<dbReference type="PANTHER" id="PTHR34820">
    <property type="entry name" value="INNER MEMBRANE PROTEIN YEBZ"/>
    <property type="match status" value="1"/>
</dbReference>
<dbReference type="Gene3D" id="2.60.40.1220">
    <property type="match status" value="1"/>
</dbReference>
<feature type="compositionally biased region" description="Acidic residues" evidence="5">
    <location>
        <begin position="155"/>
        <end position="170"/>
    </location>
</feature>
<sequence>MNTALALARHSVRMTTMITGLFMAVILSFGMALSLSAPAQAHDVLTETTPADGEETSTTPDEVRLTFSGQPTEGANLANLITVSDADGQEWQTGEVSVEGYDIAVDVCPGLPAGDYEISYRVIYSDGHTGEDTMSFTNADPNAPESGDPAKDCDGAAEEPTEEASSEVSEEGTQTAEANTATQTGENTEEASIFTSWVFWAIVAAVVLVVVIVVALIMRAGRGNSPEADTKR</sequence>
<dbReference type="GO" id="GO:0042597">
    <property type="term" value="C:periplasmic space"/>
    <property type="evidence" value="ECO:0007669"/>
    <property type="project" value="InterPro"/>
</dbReference>
<keyword evidence="6" id="KW-1133">Transmembrane helix</keyword>
<dbReference type="InterPro" id="IPR007348">
    <property type="entry name" value="CopC_dom"/>
</dbReference>
<evidence type="ECO:0000256" key="1">
    <source>
        <dbReference type="ARBA" id="ARBA00004196"/>
    </source>
</evidence>
<dbReference type="GO" id="GO:0030313">
    <property type="term" value="C:cell envelope"/>
    <property type="evidence" value="ECO:0007669"/>
    <property type="project" value="UniProtKB-SubCell"/>
</dbReference>
<dbReference type="EMBL" id="CP122566">
    <property type="protein sequence ID" value="WGH92955.1"/>
    <property type="molecule type" value="Genomic_DNA"/>
</dbReference>
<dbReference type="GO" id="GO:0005886">
    <property type="term" value="C:plasma membrane"/>
    <property type="evidence" value="ECO:0007669"/>
    <property type="project" value="TreeGrafter"/>
</dbReference>
<feature type="compositionally biased region" description="Low complexity" evidence="5">
    <location>
        <begin position="171"/>
        <end position="186"/>
    </location>
</feature>
<name>A0AAJ6DBT0_9MICC</name>
<dbReference type="Proteomes" id="UP001224674">
    <property type="component" value="Chromosome"/>
</dbReference>
<proteinExistence type="predicted"/>
<dbReference type="InterPro" id="IPR014755">
    <property type="entry name" value="Cu-Rt/internalin_Ig-like"/>
</dbReference>
<evidence type="ECO:0000313" key="10">
    <source>
        <dbReference type="Proteomes" id="UP001224674"/>
    </source>
</evidence>